<evidence type="ECO:0000313" key="6">
    <source>
        <dbReference type="EMBL" id="KAK3094591.1"/>
    </source>
</evidence>
<dbReference type="InterPro" id="IPR006052">
    <property type="entry name" value="TNF_dom"/>
</dbReference>
<dbReference type="InterPro" id="IPR008983">
    <property type="entry name" value="Tumour_necrosis_fac-like_dom"/>
</dbReference>
<dbReference type="Proteomes" id="UP001186944">
    <property type="component" value="Unassembled WGS sequence"/>
</dbReference>
<feature type="domain" description="THD" evidence="5">
    <location>
        <begin position="22"/>
        <end position="172"/>
    </location>
</feature>
<gene>
    <name evidence="6" type="ORF">FSP39_003712</name>
</gene>
<dbReference type="PANTHER" id="PTHR11471:SF13">
    <property type="entry name" value="TNF FAMILY PROFILE DOMAIN-CONTAINING PROTEIN"/>
    <property type="match status" value="1"/>
</dbReference>
<dbReference type="Gene3D" id="2.60.120.40">
    <property type="match status" value="1"/>
</dbReference>
<protein>
    <recommendedName>
        <fullName evidence="5">THD domain-containing protein</fullName>
    </recommendedName>
</protein>
<name>A0AA89BU02_PINIB</name>
<comment type="subcellular location">
    <subcellularLocation>
        <location evidence="1">Membrane</location>
    </subcellularLocation>
</comment>
<dbReference type="GO" id="GO:0006955">
    <property type="term" value="P:immune response"/>
    <property type="evidence" value="ECO:0007669"/>
    <property type="project" value="InterPro"/>
</dbReference>
<dbReference type="GO" id="GO:0016020">
    <property type="term" value="C:membrane"/>
    <property type="evidence" value="ECO:0007669"/>
    <property type="project" value="UniProtKB-SubCell"/>
</dbReference>
<dbReference type="AlphaFoldDB" id="A0AA89BU02"/>
<organism evidence="6 7">
    <name type="scientific">Pinctada imbricata</name>
    <name type="common">Atlantic pearl-oyster</name>
    <name type="synonym">Pinctada martensii</name>
    <dbReference type="NCBI Taxonomy" id="66713"/>
    <lineage>
        <taxon>Eukaryota</taxon>
        <taxon>Metazoa</taxon>
        <taxon>Spiralia</taxon>
        <taxon>Lophotrochozoa</taxon>
        <taxon>Mollusca</taxon>
        <taxon>Bivalvia</taxon>
        <taxon>Autobranchia</taxon>
        <taxon>Pteriomorphia</taxon>
        <taxon>Pterioida</taxon>
        <taxon>Pterioidea</taxon>
        <taxon>Pteriidae</taxon>
        <taxon>Pinctada</taxon>
    </lineage>
</organism>
<keyword evidence="3" id="KW-0202">Cytokine</keyword>
<comment type="similarity">
    <text evidence="2">Belongs to the tumor necrosis factor family.</text>
</comment>
<dbReference type="GO" id="GO:0005615">
    <property type="term" value="C:extracellular space"/>
    <property type="evidence" value="ECO:0007669"/>
    <property type="project" value="UniProtKB-KW"/>
</dbReference>
<dbReference type="Pfam" id="PF00229">
    <property type="entry name" value="TNF"/>
    <property type="match status" value="1"/>
</dbReference>
<feature type="non-terminal residue" evidence="6">
    <location>
        <position position="1"/>
    </location>
</feature>
<dbReference type="EMBL" id="VSWD01000008">
    <property type="protein sequence ID" value="KAK3094591.1"/>
    <property type="molecule type" value="Genomic_DNA"/>
</dbReference>
<dbReference type="GO" id="GO:0005125">
    <property type="term" value="F:cytokine activity"/>
    <property type="evidence" value="ECO:0007669"/>
    <property type="project" value="UniProtKB-KW"/>
</dbReference>
<evidence type="ECO:0000256" key="4">
    <source>
        <dbReference type="ARBA" id="ARBA00023136"/>
    </source>
</evidence>
<evidence type="ECO:0000256" key="3">
    <source>
        <dbReference type="ARBA" id="ARBA00022514"/>
    </source>
</evidence>
<evidence type="ECO:0000259" key="5">
    <source>
        <dbReference type="PROSITE" id="PS50049"/>
    </source>
</evidence>
<keyword evidence="7" id="KW-1185">Reference proteome</keyword>
<reference evidence="6" key="1">
    <citation type="submission" date="2019-08" db="EMBL/GenBank/DDBJ databases">
        <title>The improved chromosome-level genome for the pearl oyster Pinctada fucata martensii using PacBio sequencing and Hi-C.</title>
        <authorList>
            <person name="Zheng Z."/>
        </authorList>
    </citation>
    <scope>NUCLEOTIDE SEQUENCE</scope>
    <source>
        <strain evidence="6">ZZ-2019</strain>
        <tissue evidence="6">Adductor muscle</tissue>
    </source>
</reference>
<proteinExistence type="inferred from homology"/>
<evidence type="ECO:0000256" key="1">
    <source>
        <dbReference type="ARBA" id="ARBA00004370"/>
    </source>
</evidence>
<comment type="caution">
    <text evidence="6">The sequence shown here is derived from an EMBL/GenBank/DDBJ whole genome shotgun (WGS) entry which is preliminary data.</text>
</comment>
<dbReference type="PANTHER" id="PTHR11471">
    <property type="entry name" value="TUMOR NECROSIS FACTOR FAMILY MEMBER"/>
    <property type="match status" value="1"/>
</dbReference>
<accession>A0AA89BU02</accession>
<evidence type="ECO:0000256" key="2">
    <source>
        <dbReference type="ARBA" id="ARBA00008670"/>
    </source>
</evidence>
<sequence length="172" mass="19597">INQDDHRVTYHVDQSMDFQLKPTAKLNGAKDTSSRHVVPRNGMTSLLSWHNGNDCHMSNGMLYRDGRLTVPLDGMYFIYGQLEVSFDKHNNDNNTSGQYQVEMTKSNIFYGEHTLFRYSVPDVVFLSPATSSIDVCIASTVRLRAQDELYIRVSDTENLYNPANNFIGAYML</sequence>
<dbReference type="SUPFAM" id="SSF49842">
    <property type="entry name" value="TNF-like"/>
    <property type="match status" value="1"/>
</dbReference>
<dbReference type="PROSITE" id="PS50049">
    <property type="entry name" value="THD_2"/>
    <property type="match status" value="1"/>
</dbReference>
<evidence type="ECO:0000313" key="7">
    <source>
        <dbReference type="Proteomes" id="UP001186944"/>
    </source>
</evidence>
<keyword evidence="4" id="KW-0472">Membrane</keyword>
<dbReference type="GO" id="GO:0005164">
    <property type="term" value="F:tumor necrosis factor receptor binding"/>
    <property type="evidence" value="ECO:0007669"/>
    <property type="project" value="InterPro"/>
</dbReference>